<dbReference type="Pfam" id="PF13639">
    <property type="entry name" value="zf-RING_2"/>
    <property type="match status" value="1"/>
</dbReference>
<dbReference type="Proteomes" id="UP000032304">
    <property type="component" value="Chromosome 3"/>
</dbReference>
<dbReference type="Pfam" id="PF13947">
    <property type="entry name" value="GUB_WAK_bind"/>
    <property type="match status" value="1"/>
</dbReference>
<evidence type="ECO:0000313" key="20">
    <source>
        <dbReference type="Proteomes" id="UP000032304"/>
    </source>
</evidence>
<dbReference type="GO" id="GO:0061630">
    <property type="term" value="F:ubiquitin protein ligase activity"/>
    <property type="evidence" value="ECO:0007669"/>
    <property type="project" value="UniProtKB-EC"/>
</dbReference>
<evidence type="ECO:0000256" key="11">
    <source>
        <dbReference type="ARBA" id="ARBA00022833"/>
    </source>
</evidence>
<comment type="similarity">
    <text evidence="14">Belongs to the RING-type zinc finger family. ATL subfamily.</text>
</comment>
<feature type="chain" id="PRO_5002262895" description="RING-type E3 ubiquitin transferase" evidence="17">
    <location>
        <begin position="23"/>
        <end position="354"/>
    </location>
</feature>
<evidence type="ECO:0000256" key="3">
    <source>
        <dbReference type="ARBA" id="ARBA00004906"/>
    </source>
</evidence>
<evidence type="ECO:0000256" key="9">
    <source>
        <dbReference type="ARBA" id="ARBA00022771"/>
    </source>
</evidence>
<dbReference type="GO" id="GO:0008270">
    <property type="term" value="F:zinc ion binding"/>
    <property type="evidence" value="ECO:0007669"/>
    <property type="project" value="UniProtKB-KW"/>
</dbReference>
<keyword evidence="6 16" id="KW-0812">Transmembrane</keyword>
<accession>A0A0D2RIU5</accession>
<keyword evidence="13 16" id="KW-0472">Membrane</keyword>
<evidence type="ECO:0000256" key="6">
    <source>
        <dbReference type="ARBA" id="ARBA00022692"/>
    </source>
</evidence>
<dbReference type="InterPro" id="IPR013083">
    <property type="entry name" value="Znf_RING/FYVE/PHD"/>
</dbReference>
<dbReference type="EC" id="2.3.2.27" evidence="4"/>
<dbReference type="OMA" id="CNCIARR"/>
<dbReference type="InterPro" id="IPR046948">
    <property type="entry name" value="ATL20-22-like"/>
</dbReference>
<evidence type="ECO:0000256" key="10">
    <source>
        <dbReference type="ARBA" id="ARBA00022786"/>
    </source>
</evidence>
<dbReference type="GO" id="GO:0030247">
    <property type="term" value="F:polysaccharide binding"/>
    <property type="evidence" value="ECO:0007669"/>
    <property type="project" value="InterPro"/>
</dbReference>
<comment type="subcellular location">
    <subcellularLocation>
        <location evidence="2">Membrane</location>
        <topology evidence="2">Single-pass membrane protein</topology>
    </subcellularLocation>
</comment>
<organism evidence="19 20">
    <name type="scientific">Gossypium raimondii</name>
    <name type="common">Peruvian cotton</name>
    <name type="synonym">Gossypium klotzschianum subsp. raimondii</name>
    <dbReference type="NCBI Taxonomy" id="29730"/>
    <lineage>
        <taxon>Eukaryota</taxon>
        <taxon>Viridiplantae</taxon>
        <taxon>Streptophyta</taxon>
        <taxon>Embryophyta</taxon>
        <taxon>Tracheophyta</taxon>
        <taxon>Spermatophyta</taxon>
        <taxon>Magnoliopsida</taxon>
        <taxon>eudicotyledons</taxon>
        <taxon>Gunneridae</taxon>
        <taxon>Pentapetalae</taxon>
        <taxon>rosids</taxon>
        <taxon>malvids</taxon>
        <taxon>Malvales</taxon>
        <taxon>Malvaceae</taxon>
        <taxon>Malvoideae</taxon>
        <taxon>Gossypium</taxon>
    </lineage>
</organism>
<dbReference type="Gramene" id="KJB18990">
    <property type="protein sequence ID" value="KJB18990"/>
    <property type="gene ID" value="B456_003G079500"/>
</dbReference>
<dbReference type="GO" id="GO:0016020">
    <property type="term" value="C:membrane"/>
    <property type="evidence" value="ECO:0007669"/>
    <property type="project" value="UniProtKB-SubCell"/>
</dbReference>
<evidence type="ECO:0000256" key="16">
    <source>
        <dbReference type="SAM" id="Phobius"/>
    </source>
</evidence>
<dbReference type="AlphaFoldDB" id="A0A0D2RIU5"/>
<name>A0A0D2RIU5_GOSRA</name>
<dbReference type="InterPro" id="IPR001841">
    <property type="entry name" value="Znf_RING"/>
</dbReference>
<comment type="pathway">
    <text evidence="3">Protein modification; protein ubiquitination.</text>
</comment>
<keyword evidence="10" id="KW-0833">Ubl conjugation pathway</keyword>
<dbReference type="SMART" id="SM00184">
    <property type="entry name" value="RING"/>
    <property type="match status" value="1"/>
</dbReference>
<evidence type="ECO:0000256" key="2">
    <source>
        <dbReference type="ARBA" id="ARBA00004167"/>
    </source>
</evidence>
<comment type="catalytic activity">
    <reaction evidence="1">
        <text>S-ubiquitinyl-[E2 ubiquitin-conjugating enzyme]-L-cysteine + [acceptor protein]-L-lysine = [E2 ubiquitin-conjugating enzyme]-L-cysteine + N(6)-ubiquitinyl-[acceptor protein]-L-lysine.</text>
        <dbReference type="EC" id="2.3.2.27"/>
    </reaction>
</comment>
<dbReference type="OrthoDB" id="1681166at2759"/>
<protein>
    <recommendedName>
        <fullName evidence="4">RING-type E3 ubiquitin transferase</fullName>
        <ecNumber evidence="4">2.3.2.27</ecNumber>
    </recommendedName>
</protein>
<sequence length="354" mass="40018">MAAFRLFSFFFFLLFYLQPSRSHESCHPGCDLLVPIHFPFQMMSNPPENRCGYDGFTVTCKNETRNILTFPFSGDFLIDSISYFSQRISLTDPCNCIARRLLQGFNYSDTPFQPLDTRNFTFLNCTSDAPVFQSPGGVSPIPCLSSESHSFVALPTERVGASNKSSCTEVVTFMHPSLDDSIKDSILLTWKEPDCGRCQSDGGFCQYKYDTSSEVSCFTPFDHGLPKYERYTVFVIVSTGLCIVGFIIIIRRKIRSQGEESDTEISRSTNTSQLENVAGKGLDSPTIKMYPTTVVDESLQLPKPTDNICPICLLEYKANDILRTIPSCAHYFHVHCIDEWLKRNATCPLCRNYY</sequence>
<proteinExistence type="inferred from homology"/>
<evidence type="ECO:0000256" key="13">
    <source>
        <dbReference type="ARBA" id="ARBA00023136"/>
    </source>
</evidence>
<feature type="signal peptide" evidence="17">
    <location>
        <begin position="1"/>
        <end position="22"/>
    </location>
</feature>
<evidence type="ECO:0000313" key="19">
    <source>
        <dbReference type="EMBL" id="KJB18990.1"/>
    </source>
</evidence>
<gene>
    <name evidence="19" type="ORF">B456_003G079500</name>
</gene>
<evidence type="ECO:0000256" key="15">
    <source>
        <dbReference type="PROSITE-ProRule" id="PRU00175"/>
    </source>
</evidence>
<evidence type="ECO:0000256" key="4">
    <source>
        <dbReference type="ARBA" id="ARBA00012483"/>
    </source>
</evidence>
<keyword evidence="20" id="KW-1185">Reference proteome</keyword>
<evidence type="ECO:0000256" key="7">
    <source>
        <dbReference type="ARBA" id="ARBA00022723"/>
    </source>
</evidence>
<dbReference type="InterPro" id="IPR025287">
    <property type="entry name" value="WAK_GUB"/>
</dbReference>
<feature type="transmembrane region" description="Helical" evidence="16">
    <location>
        <begin position="231"/>
        <end position="250"/>
    </location>
</feature>
<keyword evidence="9 15" id="KW-0863">Zinc-finger</keyword>
<evidence type="ECO:0000256" key="17">
    <source>
        <dbReference type="SAM" id="SignalP"/>
    </source>
</evidence>
<keyword evidence="8 17" id="KW-0732">Signal</keyword>
<keyword evidence="12 16" id="KW-1133">Transmembrane helix</keyword>
<dbReference type="SUPFAM" id="SSF57850">
    <property type="entry name" value="RING/U-box"/>
    <property type="match status" value="1"/>
</dbReference>
<evidence type="ECO:0000256" key="8">
    <source>
        <dbReference type="ARBA" id="ARBA00022729"/>
    </source>
</evidence>
<dbReference type="PANTHER" id="PTHR46279:SF23">
    <property type="entry name" value="RING-TYPE E3 UBIQUITIN TRANSFERASE"/>
    <property type="match status" value="1"/>
</dbReference>
<keyword evidence="5" id="KW-0808">Transferase</keyword>
<dbReference type="KEGG" id="gra:105789573"/>
<dbReference type="EMBL" id="CM001742">
    <property type="protein sequence ID" value="KJB18990.1"/>
    <property type="molecule type" value="Genomic_DNA"/>
</dbReference>
<dbReference type="PANTHER" id="PTHR46279">
    <property type="entry name" value="RING/U-BOX SUPERFAMILY PROTEIN"/>
    <property type="match status" value="1"/>
</dbReference>
<evidence type="ECO:0000256" key="14">
    <source>
        <dbReference type="ARBA" id="ARBA00024209"/>
    </source>
</evidence>
<dbReference type="PROSITE" id="PS50089">
    <property type="entry name" value="ZF_RING_2"/>
    <property type="match status" value="1"/>
</dbReference>
<dbReference type="Gene3D" id="3.30.40.10">
    <property type="entry name" value="Zinc/RING finger domain, C3HC4 (zinc finger)"/>
    <property type="match status" value="1"/>
</dbReference>
<evidence type="ECO:0000256" key="12">
    <source>
        <dbReference type="ARBA" id="ARBA00022989"/>
    </source>
</evidence>
<dbReference type="eggNOG" id="KOG0800">
    <property type="taxonomic scope" value="Eukaryota"/>
</dbReference>
<evidence type="ECO:0000256" key="1">
    <source>
        <dbReference type="ARBA" id="ARBA00000900"/>
    </source>
</evidence>
<dbReference type="CDD" id="cd16461">
    <property type="entry name" value="RING-H2_EL5-like"/>
    <property type="match status" value="1"/>
</dbReference>
<feature type="domain" description="RING-type" evidence="18">
    <location>
        <begin position="309"/>
        <end position="351"/>
    </location>
</feature>
<evidence type="ECO:0000259" key="18">
    <source>
        <dbReference type="PROSITE" id="PS50089"/>
    </source>
</evidence>
<evidence type="ECO:0000256" key="5">
    <source>
        <dbReference type="ARBA" id="ARBA00022679"/>
    </source>
</evidence>
<keyword evidence="7" id="KW-0479">Metal-binding</keyword>
<reference evidence="19 20" key="1">
    <citation type="journal article" date="2012" name="Nature">
        <title>Repeated polyploidization of Gossypium genomes and the evolution of spinnable cotton fibres.</title>
        <authorList>
            <person name="Paterson A.H."/>
            <person name="Wendel J.F."/>
            <person name="Gundlach H."/>
            <person name="Guo H."/>
            <person name="Jenkins J."/>
            <person name="Jin D."/>
            <person name="Llewellyn D."/>
            <person name="Showmaker K.C."/>
            <person name="Shu S."/>
            <person name="Udall J."/>
            <person name="Yoo M.J."/>
            <person name="Byers R."/>
            <person name="Chen W."/>
            <person name="Doron-Faigenboim A."/>
            <person name="Duke M.V."/>
            <person name="Gong L."/>
            <person name="Grimwood J."/>
            <person name="Grover C."/>
            <person name="Grupp K."/>
            <person name="Hu G."/>
            <person name="Lee T.H."/>
            <person name="Li J."/>
            <person name="Lin L."/>
            <person name="Liu T."/>
            <person name="Marler B.S."/>
            <person name="Page J.T."/>
            <person name="Roberts A.W."/>
            <person name="Romanel E."/>
            <person name="Sanders W.S."/>
            <person name="Szadkowski E."/>
            <person name="Tan X."/>
            <person name="Tang H."/>
            <person name="Xu C."/>
            <person name="Wang J."/>
            <person name="Wang Z."/>
            <person name="Zhang D."/>
            <person name="Zhang L."/>
            <person name="Ashrafi H."/>
            <person name="Bedon F."/>
            <person name="Bowers J.E."/>
            <person name="Brubaker C.L."/>
            <person name="Chee P.W."/>
            <person name="Das S."/>
            <person name="Gingle A.R."/>
            <person name="Haigler C.H."/>
            <person name="Harker D."/>
            <person name="Hoffmann L.V."/>
            <person name="Hovav R."/>
            <person name="Jones D.C."/>
            <person name="Lemke C."/>
            <person name="Mansoor S."/>
            <person name="ur Rahman M."/>
            <person name="Rainville L.N."/>
            <person name="Rambani A."/>
            <person name="Reddy U.K."/>
            <person name="Rong J.K."/>
            <person name="Saranga Y."/>
            <person name="Scheffler B.E."/>
            <person name="Scheffler J.A."/>
            <person name="Stelly D.M."/>
            <person name="Triplett B.A."/>
            <person name="Van Deynze A."/>
            <person name="Vaslin M.F."/>
            <person name="Waghmare V.N."/>
            <person name="Walford S.A."/>
            <person name="Wright R.J."/>
            <person name="Zaki E.A."/>
            <person name="Zhang T."/>
            <person name="Dennis E.S."/>
            <person name="Mayer K.F."/>
            <person name="Peterson D.G."/>
            <person name="Rokhsar D.S."/>
            <person name="Wang X."/>
            <person name="Schmutz J."/>
        </authorList>
    </citation>
    <scope>NUCLEOTIDE SEQUENCE [LARGE SCALE GENOMIC DNA]</scope>
</reference>
<keyword evidence="11" id="KW-0862">Zinc</keyword>